<dbReference type="CDD" id="cd02164">
    <property type="entry name" value="PPAT_CoAS"/>
    <property type="match status" value="1"/>
</dbReference>
<dbReference type="GO" id="GO:0015937">
    <property type="term" value="P:coenzyme A biosynthetic process"/>
    <property type="evidence" value="ECO:0007669"/>
    <property type="project" value="UniProtKB-KW"/>
</dbReference>
<dbReference type="FunFam" id="3.40.50.620:FF:000156">
    <property type="entry name" value="Phosphopantetheine adenylyltransferase 1-like"/>
    <property type="match status" value="1"/>
</dbReference>
<dbReference type="NCBIfam" id="TIGR00125">
    <property type="entry name" value="cyt_tran_rel"/>
    <property type="match status" value="1"/>
</dbReference>
<dbReference type="NCBIfam" id="NF001985">
    <property type="entry name" value="PRK00777.1"/>
    <property type="match status" value="1"/>
</dbReference>
<dbReference type="EMBL" id="JAJJMB010010902">
    <property type="protein sequence ID" value="KAI3905907.1"/>
    <property type="molecule type" value="Genomic_DNA"/>
</dbReference>
<dbReference type="InterPro" id="IPR004821">
    <property type="entry name" value="Cyt_trans-like"/>
</dbReference>
<gene>
    <name evidence="13" type="ORF">MKW98_030482</name>
</gene>
<dbReference type="PANTHER" id="PTHR10695:SF46">
    <property type="entry name" value="BIFUNCTIONAL COENZYME A SYNTHASE-RELATED"/>
    <property type="match status" value="1"/>
</dbReference>
<comment type="pathway">
    <text evidence="9">Cofactor biosynthesis; coenzyme A biosynthesis; CoA from (R)-pantothenate: step 4/5.</text>
</comment>
<evidence type="ECO:0000256" key="9">
    <source>
        <dbReference type="ARBA" id="ARBA00060565"/>
    </source>
</evidence>
<dbReference type="EC" id="2.7.7.3" evidence="1"/>
<keyword evidence="14" id="KW-1185">Reference proteome</keyword>
<evidence type="ECO:0000256" key="4">
    <source>
        <dbReference type="ARBA" id="ARBA00022741"/>
    </source>
</evidence>
<evidence type="ECO:0000256" key="11">
    <source>
        <dbReference type="SAM" id="MobiDB-lite"/>
    </source>
</evidence>
<dbReference type="Proteomes" id="UP001202328">
    <property type="component" value="Unassembled WGS sequence"/>
</dbReference>
<evidence type="ECO:0000256" key="5">
    <source>
        <dbReference type="ARBA" id="ARBA00022840"/>
    </source>
</evidence>
<proteinExistence type="inferred from homology"/>
<evidence type="ECO:0000259" key="12">
    <source>
        <dbReference type="Pfam" id="PF01467"/>
    </source>
</evidence>
<name>A0AAD4SH50_9MAGN</name>
<comment type="function">
    <text evidence="8">Reversibly transfers an adenylyl group from ATP to 4'-phosphopantetheine, yielding dephospho-CoA (dPCoA) and pyrophosphate. Does not accept 4'-phosphopantothenoylcysteine as a substrate.</text>
</comment>
<evidence type="ECO:0000256" key="10">
    <source>
        <dbReference type="ARBA" id="ARBA00061172"/>
    </source>
</evidence>
<evidence type="ECO:0000256" key="6">
    <source>
        <dbReference type="ARBA" id="ARBA00022993"/>
    </source>
</evidence>
<keyword evidence="2" id="KW-0808">Transferase</keyword>
<dbReference type="AlphaFoldDB" id="A0AAD4SH50"/>
<keyword evidence="4" id="KW-0547">Nucleotide-binding</keyword>
<sequence length="177" mass="19631">MEMKDNPAELETTSPTPNSYESVVLGGTFDRLHGGHHLFLNAAAELASNRVVIGVCDGPMLSKKQFAHLIEPIEIRMRNVEDYIKSIKPELTVQVEPIEDPYGPSIEDENLDAIVVSKETLPGGLSVNRKRDEKGLRQLKVEVVDLLAEESTGEKLSSTTLRKIEDEKAKQQPEPTN</sequence>
<feature type="region of interest" description="Disordered" evidence="11">
    <location>
        <begin position="1"/>
        <end position="21"/>
    </location>
</feature>
<dbReference type="InterPro" id="IPR014729">
    <property type="entry name" value="Rossmann-like_a/b/a_fold"/>
</dbReference>
<dbReference type="Gene3D" id="3.40.50.620">
    <property type="entry name" value="HUPs"/>
    <property type="match status" value="1"/>
</dbReference>
<feature type="region of interest" description="Disordered" evidence="11">
    <location>
        <begin position="150"/>
        <end position="177"/>
    </location>
</feature>
<feature type="domain" description="Cytidyltransferase-like" evidence="12">
    <location>
        <begin position="24"/>
        <end position="163"/>
    </location>
</feature>
<evidence type="ECO:0000313" key="14">
    <source>
        <dbReference type="Proteomes" id="UP001202328"/>
    </source>
</evidence>
<dbReference type="SUPFAM" id="SSF52374">
    <property type="entry name" value="Nucleotidylyl transferase"/>
    <property type="match status" value="1"/>
</dbReference>
<keyword evidence="3" id="KW-0548">Nucleotidyltransferase</keyword>
<organism evidence="13 14">
    <name type="scientific">Papaver atlanticum</name>
    <dbReference type="NCBI Taxonomy" id="357466"/>
    <lineage>
        <taxon>Eukaryota</taxon>
        <taxon>Viridiplantae</taxon>
        <taxon>Streptophyta</taxon>
        <taxon>Embryophyta</taxon>
        <taxon>Tracheophyta</taxon>
        <taxon>Spermatophyta</taxon>
        <taxon>Magnoliopsida</taxon>
        <taxon>Ranunculales</taxon>
        <taxon>Papaveraceae</taxon>
        <taxon>Papaveroideae</taxon>
        <taxon>Papaver</taxon>
    </lineage>
</organism>
<evidence type="ECO:0000256" key="2">
    <source>
        <dbReference type="ARBA" id="ARBA00022679"/>
    </source>
</evidence>
<dbReference type="GO" id="GO:0004140">
    <property type="term" value="F:dephospho-CoA kinase activity"/>
    <property type="evidence" value="ECO:0007669"/>
    <property type="project" value="TreeGrafter"/>
</dbReference>
<evidence type="ECO:0000313" key="13">
    <source>
        <dbReference type="EMBL" id="KAI3905907.1"/>
    </source>
</evidence>
<evidence type="ECO:0000256" key="8">
    <source>
        <dbReference type="ARBA" id="ARBA00057662"/>
    </source>
</evidence>
<keyword evidence="6" id="KW-0173">Coenzyme A biosynthesis</keyword>
<accession>A0AAD4SH50</accession>
<dbReference type="PANTHER" id="PTHR10695">
    <property type="entry name" value="DEPHOSPHO-COA KINASE-RELATED"/>
    <property type="match status" value="1"/>
</dbReference>
<dbReference type="GO" id="GO:0005524">
    <property type="term" value="F:ATP binding"/>
    <property type="evidence" value="ECO:0007669"/>
    <property type="project" value="UniProtKB-KW"/>
</dbReference>
<evidence type="ECO:0000256" key="7">
    <source>
        <dbReference type="ARBA" id="ARBA00029346"/>
    </source>
</evidence>
<dbReference type="GO" id="GO:0004595">
    <property type="term" value="F:pantetheine-phosphate adenylyltransferase activity"/>
    <property type="evidence" value="ECO:0007669"/>
    <property type="project" value="UniProtKB-EC"/>
</dbReference>
<comment type="catalytic activity">
    <reaction evidence="7">
        <text>(R)-4'-phosphopantetheine + ATP + H(+) = 3'-dephospho-CoA + diphosphate</text>
        <dbReference type="Rhea" id="RHEA:19801"/>
        <dbReference type="ChEBI" id="CHEBI:15378"/>
        <dbReference type="ChEBI" id="CHEBI:30616"/>
        <dbReference type="ChEBI" id="CHEBI:33019"/>
        <dbReference type="ChEBI" id="CHEBI:57328"/>
        <dbReference type="ChEBI" id="CHEBI:61723"/>
        <dbReference type="EC" id="2.7.7.3"/>
    </reaction>
</comment>
<evidence type="ECO:0000256" key="1">
    <source>
        <dbReference type="ARBA" id="ARBA00012392"/>
    </source>
</evidence>
<dbReference type="Pfam" id="PF01467">
    <property type="entry name" value="CTP_transf_like"/>
    <property type="match status" value="1"/>
</dbReference>
<protein>
    <recommendedName>
        <fullName evidence="1">pantetheine-phosphate adenylyltransferase</fullName>
        <ecNumber evidence="1">2.7.7.3</ecNumber>
    </recommendedName>
</protein>
<keyword evidence="5" id="KW-0067">ATP-binding</keyword>
<feature type="compositionally biased region" description="Basic and acidic residues" evidence="11">
    <location>
        <begin position="162"/>
        <end position="171"/>
    </location>
</feature>
<reference evidence="13" key="1">
    <citation type="submission" date="2022-04" db="EMBL/GenBank/DDBJ databases">
        <title>A functionally conserved STORR gene fusion in Papaver species that diverged 16.8 million years ago.</title>
        <authorList>
            <person name="Catania T."/>
        </authorList>
    </citation>
    <scope>NUCLEOTIDE SEQUENCE</scope>
    <source>
        <strain evidence="13">S-188037</strain>
    </source>
</reference>
<comment type="similarity">
    <text evidence="10">Belongs to the eukaryotic CoaD family.</text>
</comment>
<feature type="compositionally biased region" description="Polar residues" evidence="11">
    <location>
        <begin position="11"/>
        <end position="21"/>
    </location>
</feature>
<evidence type="ECO:0000256" key="3">
    <source>
        <dbReference type="ARBA" id="ARBA00022695"/>
    </source>
</evidence>
<comment type="caution">
    <text evidence="13">The sequence shown here is derived from an EMBL/GenBank/DDBJ whole genome shotgun (WGS) entry which is preliminary data.</text>
</comment>